<keyword evidence="3" id="KW-0560">Oxidoreductase</keyword>
<dbReference type="Gene3D" id="3.40.50.720">
    <property type="entry name" value="NAD(P)-binding Rossmann-like Domain"/>
    <property type="match status" value="1"/>
</dbReference>
<dbReference type="Pfam" id="PF00107">
    <property type="entry name" value="ADH_zinc_N"/>
    <property type="match status" value="1"/>
</dbReference>
<dbReference type="InterPro" id="IPR013154">
    <property type="entry name" value="ADH-like_N"/>
</dbReference>
<name>A0AAN7ZR45_9PEZI</name>
<comment type="similarity">
    <text evidence="1">Belongs to the zinc-containing alcohol dehydrogenase family.</text>
</comment>
<dbReference type="SMART" id="SM00829">
    <property type="entry name" value="PKS_ER"/>
    <property type="match status" value="1"/>
</dbReference>
<dbReference type="InterPro" id="IPR036291">
    <property type="entry name" value="NAD(P)-bd_dom_sf"/>
</dbReference>
<dbReference type="SUPFAM" id="SSF51735">
    <property type="entry name" value="NAD(P)-binding Rossmann-fold domains"/>
    <property type="match status" value="1"/>
</dbReference>
<evidence type="ECO:0000256" key="1">
    <source>
        <dbReference type="ARBA" id="ARBA00008072"/>
    </source>
</evidence>
<evidence type="ECO:0000256" key="2">
    <source>
        <dbReference type="ARBA" id="ARBA00011245"/>
    </source>
</evidence>
<organism evidence="5 6">
    <name type="scientific">Elasticomyces elasticus</name>
    <dbReference type="NCBI Taxonomy" id="574655"/>
    <lineage>
        <taxon>Eukaryota</taxon>
        <taxon>Fungi</taxon>
        <taxon>Dikarya</taxon>
        <taxon>Ascomycota</taxon>
        <taxon>Pezizomycotina</taxon>
        <taxon>Dothideomycetes</taxon>
        <taxon>Dothideomycetidae</taxon>
        <taxon>Mycosphaerellales</taxon>
        <taxon>Teratosphaeriaceae</taxon>
        <taxon>Elasticomyces</taxon>
    </lineage>
</organism>
<dbReference type="Pfam" id="PF08240">
    <property type="entry name" value="ADH_N"/>
    <property type="match status" value="1"/>
</dbReference>
<dbReference type="Gene3D" id="3.90.180.10">
    <property type="entry name" value="Medium-chain alcohol dehydrogenases, catalytic domain"/>
    <property type="match status" value="1"/>
</dbReference>
<comment type="subunit">
    <text evidence="2">Monomer.</text>
</comment>
<gene>
    <name evidence="5" type="ORF">LTR97_011212</name>
</gene>
<reference evidence="5" key="1">
    <citation type="submission" date="2023-08" db="EMBL/GenBank/DDBJ databases">
        <title>Black Yeasts Isolated from many extreme environments.</title>
        <authorList>
            <person name="Coleine C."/>
            <person name="Stajich J.E."/>
            <person name="Selbmann L."/>
        </authorList>
    </citation>
    <scope>NUCLEOTIDE SEQUENCE</scope>
    <source>
        <strain evidence="5">CCFEE 5810</strain>
    </source>
</reference>
<dbReference type="InterPro" id="IPR047122">
    <property type="entry name" value="Trans-enoyl_RdTase-like"/>
</dbReference>
<dbReference type="AlphaFoldDB" id="A0AAN7ZR45"/>
<feature type="domain" description="Enoyl reductase (ER)" evidence="4">
    <location>
        <begin position="10"/>
        <end position="273"/>
    </location>
</feature>
<dbReference type="InterPro" id="IPR020843">
    <property type="entry name" value="ER"/>
</dbReference>
<dbReference type="GO" id="GO:0016651">
    <property type="term" value="F:oxidoreductase activity, acting on NAD(P)H"/>
    <property type="evidence" value="ECO:0007669"/>
    <property type="project" value="InterPro"/>
</dbReference>
<dbReference type="SUPFAM" id="SSF50129">
    <property type="entry name" value="GroES-like"/>
    <property type="match status" value="1"/>
</dbReference>
<dbReference type="InterPro" id="IPR013149">
    <property type="entry name" value="ADH-like_C"/>
</dbReference>
<dbReference type="InterPro" id="IPR011032">
    <property type="entry name" value="GroES-like_sf"/>
</dbReference>
<evidence type="ECO:0000256" key="3">
    <source>
        <dbReference type="ARBA" id="ARBA00023002"/>
    </source>
</evidence>
<dbReference type="PANTHER" id="PTHR45348">
    <property type="entry name" value="HYPOTHETICAL OXIDOREDUCTASE (EUROFUNG)"/>
    <property type="match status" value="1"/>
</dbReference>
<dbReference type="Proteomes" id="UP001310594">
    <property type="component" value="Unassembled WGS sequence"/>
</dbReference>
<dbReference type="EMBL" id="JAVRQU010000020">
    <property type="protein sequence ID" value="KAK5692039.1"/>
    <property type="molecule type" value="Genomic_DNA"/>
</dbReference>
<protein>
    <recommendedName>
        <fullName evidence="4">Enoyl reductase (ER) domain-containing protein</fullName>
    </recommendedName>
</protein>
<accession>A0AAN7ZR45</accession>
<evidence type="ECO:0000259" key="4">
    <source>
        <dbReference type="SMART" id="SM00829"/>
    </source>
</evidence>
<proteinExistence type="inferred from homology"/>
<dbReference type="PANTHER" id="PTHR45348:SF2">
    <property type="entry name" value="ZINC-TYPE ALCOHOL DEHYDROGENASE-LIKE PROTEIN C2E1P3.01"/>
    <property type="match status" value="1"/>
</dbReference>
<comment type="caution">
    <text evidence="5">The sequence shown here is derived from an EMBL/GenBank/DDBJ whole genome shotgun (WGS) entry which is preliminary data.</text>
</comment>
<dbReference type="CDD" id="cd08249">
    <property type="entry name" value="enoyl_reductase_like"/>
    <property type="match status" value="1"/>
</dbReference>
<sequence>MSNLSAFIDGKDQPLRVAESPIPKPGPEDIIVRNRAVAINTIDPAQRGGFNVKQYPAVVGMDLAGDVHEVGSKVSRFKKGDRVIGHAWQFMTGLPEDGAFSLFCRIPAANAAVLPKEIEYTQGVVLPLAIDTAAGGFYQPEYMGLDFPSSTAKPNSKGEVVIVYGGSSSVGCAAIQLAVNAGYRVFATASPSNFDMCRECGASEVFDYKSASIADDIAAAIGKDRFIGLYNAIGIPESFDVVTPIMEKLGGGFLANTKPPGKLPEFIKAKFVLGVNEFGWPVWKDWIGQALANGSLKCLPKAKIVGSGLESLEQAFKIRDGDVSGEKIVVEL</sequence>
<evidence type="ECO:0000313" key="5">
    <source>
        <dbReference type="EMBL" id="KAK5692039.1"/>
    </source>
</evidence>
<evidence type="ECO:0000313" key="6">
    <source>
        <dbReference type="Proteomes" id="UP001310594"/>
    </source>
</evidence>